<dbReference type="EMBL" id="VKHP01000169">
    <property type="protein sequence ID" value="NEV00275.1"/>
    <property type="molecule type" value="Genomic_DNA"/>
</dbReference>
<protein>
    <submittedName>
        <fullName evidence="2">Antibiotic biosynthesis monooxygenase</fullName>
    </submittedName>
</protein>
<proteinExistence type="predicted"/>
<dbReference type="Gene3D" id="3.30.70.100">
    <property type="match status" value="1"/>
</dbReference>
<dbReference type="AlphaFoldDB" id="A0A6P1BPW7"/>
<dbReference type="PANTHER" id="PTHR33336">
    <property type="entry name" value="QUINOL MONOOXYGENASE YGIN-RELATED"/>
    <property type="match status" value="1"/>
</dbReference>
<name>A0A6P1BPW7_9BRAD</name>
<dbReference type="PANTHER" id="PTHR33336:SF15">
    <property type="entry name" value="ABM DOMAIN-CONTAINING PROTEIN"/>
    <property type="match status" value="1"/>
</dbReference>
<sequence>MMEIGMFGTVATIKIKEGNAAEFEKIATELVNKVNENEKGCLLYQLYYGEVPNTYVFMERYADQAAVEAHRSTEYFKTLGRAMAEFMDGKPTVQRLKQVGRFVGYE</sequence>
<comment type="caution">
    <text evidence="2">The sequence shown here is derived from an EMBL/GenBank/DDBJ whole genome shotgun (WGS) entry which is preliminary data.</text>
</comment>
<dbReference type="InterPro" id="IPR011008">
    <property type="entry name" value="Dimeric_a/b-barrel"/>
</dbReference>
<dbReference type="GO" id="GO:0004497">
    <property type="term" value="F:monooxygenase activity"/>
    <property type="evidence" value="ECO:0007669"/>
    <property type="project" value="UniProtKB-KW"/>
</dbReference>
<keyword evidence="2" id="KW-0560">Oxidoreductase</keyword>
<dbReference type="PROSITE" id="PS51725">
    <property type="entry name" value="ABM"/>
    <property type="match status" value="1"/>
</dbReference>
<accession>A0A6P1BPW7</accession>
<dbReference type="SUPFAM" id="SSF54909">
    <property type="entry name" value="Dimeric alpha+beta barrel"/>
    <property type="match status" value="1"/>
</dbReference>
<keyword evidence="2" id="KW-0503">Monooxygenase</keyword>
<dbReference type="InterPro" id="IPR007138">
    <property type="entry name" value="ABM_dom"/>
</dbReference>
<dbReference type="InterPro" id="IPR050744">
    <property type="entry name" value="AI-2_Isomerase_LsrG"/>
</dbReference>
<gene>
    <name evidence="2" type="ORF">FNJ47_31785</name>
</gene>
<dbReference type="Pfam" id="PF03992">
    <property type="entry name" value="ABM"/>
    <property type="match status" value="1"/>
</dbReference>
<reference evidence="2 3" key="1">
    <citation type="journal article" date="2020" name="Arch. Microbiol.">
        <title>Bradyrhizobium uaiense sp. nov., a new highly efficient cowpea symbiont.</title>
        <authorList>
            <person name="Cabral Michel D."/>
            <person name="Azarias Guimaraes A."/>
            <person name="Martins da Costa E."/>
            <person name="Soares de Carvalho T."/>
            <person name="Balsanelli E."/>
            <person name="Willems A."/>
            <person name="Maltempi de Souza E."/>
            <person name="de Souza Moreira F.M."/>
        </authorList>
    </citation>
    <scope>NUCLEOTIDE SEQUENCE [LARGE SCALE GENOMIC DNA]</scope>
    <source>
        <strain evidence="2 3">UFLA 03-164</strain>
    </source>
</reference>
<organism evidence="2 3">
    <name type="scientific">Bradyrhizobium uaiense</name>
    <dbReference type="NCBI Taxonomy" id="2594946"/>
    <lineage>
        <taxon>Bacteria</taxon>
        <taxon>Pseudomonadati</taxon>
        <taxon>Pseudomonadota</taxon>
        <taxon>Alphaproteobacteria</taxon>
        <taxon>Hyphomicrobiales</taxon>
        <taxon>Nitrobacteraceae</taxon>
        <taxon>Bradyrhizobium</taxon>
    </lineage>
</organism>
<dbReference type="Proteomes" id="UP000468531">
    <property type="component" value="Unassembled WGS sequence"/>
</dbReference>
<keyword evidence="3" id="KW-1185">Reference proteome</keyword>
<evidence type="ECO:0000313" key="2">
    <source>
        <dbReference type="EMBL" id="NEV00275.1"/>
    </source>
</evidence>
<feature type="domain" description="ABM" evidence="1">
    <location>
        <begin position="7"/>
        <end position="95"/>
    </location>
</feature>
<evidence type="ECO:0000259" key="1">
    <source>
        <dbReference type="PROSITE" id="PS51725"/>
    </source>
</evidence>
<evidence type="ECO:0000313" key="3">
    <source>
        <dbReference type="Proteomes" id="UP000468531"/>
    </source>
</evidence>